<dbReference type="Gene3D" id="2.30.30.440">
    <property type="entry name" value="Domain of unknown function DUF1918"/>
    <property type="match status" value="1"/>
</dbReference>
<evidence type="ECO:0000259" key="1">
    <source>
        <dbReference type="Pfam" id="PF08940"/>
    </source>
</evidence>
<accession>A0ABR8Z0N2</accession>
<gene>
    <name evidence="2" type="ORF">H9624_06070</name>
</gene>
<evidence type="ECO:0000313" key="2">
    <source>
        <dbReference type="EMBL" id="MBD8061886.1"/>
    </source>
</evidence>
<reference evidence="2 3" key="1">
    <citation type="submission" date="2020-08" db="EMBL/GenBank/DDBJ databases">
        <title>A Genomic Blueprint of the Chicken Gut Microbiome.</title>
        <authorList>
            <person name="Gilroy R."/>
            <person name="Ravi A."/>
            <person name="Getino M."/>
            <person name="Pursley I."/>
            <person name="Horton D.L."/>
            <person name="Alikhan N.-F."/>
            <person name="Baker D."/>
            <person name="Gharbi K."/>
            <person name="Hall N."/>
            <person name="Watson M."/>
            <person name="Adriaenssens E.M."/>
            <person name="Foster-Nyarko E."/>
            <person name="Jarju S."/>
            <person name="Secka A."/>
            <person name="Antonio M."/>
            <person name="Oren A."/>
            <person name="Chaudhuri R."/>
            <person name="La Ragione R.M."/>
            <person name="Hildebrand F."/>
            <person name="Pallen M.J."/>
        </authorList>
    </citation>
    <scope>NUCLEOTIDE SEQUENCE [LARGE SCALE GENOMIC DNA]</scope>
    <source>
        <strain evidence="2 3">Sa1BUA1</strain>
    </source>
</reference>
<feature type="domain" description="DUF1918" evidence="1">
    <location>
        <begin position="1"/>
        <end position="56"/>
    </location>
</feature>
<dbReference type="Proteomes" id="UP000661894">
    <property type="component" value="Unassembled WGS sequence"/>
</dbReference>
<dbReference type="RefSeq" id="WP_251838940.1">
    <property type="nucleotide sequence ID" value="NZ_JACSPO010000001.1"/>
</dbReference>
<proteinExistence type="predicted"/>
<comment type="caution">
    <text evidence="2">The sequence shown here is derived from an EMBL/GenBank/DDBJ whole genome shotgun (WGS) entry which is preliminary data.</text>
</comment>
<dbReference type="InterPro" id="IPR015035">
    <property type="entry name" value="DUF1918"/>
</dbReference>
<dbReference type="Pfam" id="PF08940">
    <property type="entry name" value="DUF1918"/>
    <property type="match status" value="1"/>
</dbReference>
<sequence length="65" mass="6627">MSAAPGDRVIVRALHGADRDGEVVAVHGADGGPPYVVRWSRSGEESLFFPGPGTVIEPATRAGAG</sequence>
<keyword evidence="3" id="KW-1185">Reference proteome</keyword>
<dbReference type="EMBL" id="JACSPO010000001">
    <property type="protein sequence ID" value="MBD8061886.1"/>
    <property type="molecule type" value="Genomic_DNA"/>
</dbReference>
<protein>
    <submittedName>
        <fullName evidence="2">DUF1918 domain-containing protein</fullName>
    </submittedName>
</protein>
<evidence type="ECO:0000313" key="3">
    <source>
        <dbReference type="Proteomes" id="UP000661894"/>
    </source>
</evidence>
<dbReference type="SUPFAM" id="SSF50118">
    <property type="entry name" value="Cell growth inhibitor/plasmid maintenance toxic component"/>
    <property type="match status" value="1"/>
</dbReference>
<organism evidence="2 3">
    <name type="scientific">Oceanitalea stevensii</name>
    <dbReference type="NCBI Taxonomy" id="2763072"/>
    <lineage>
        <taxon>Bacteria</taxon>
        <taxon>Bacillati</taxon>
        <taxon>Actinomycetota</taxon>
        <taxon>Actinomycetes</taxon>
        <taxon>Micrococcales</taxon>
        <taxon>Bogoriellaceae</taxon>
        <taxon>Georgenia</taxon>
    </lineage>
</organism>
<name>A0ABR8Z0N2_9MICO</name>